<comment type="catalytic activity">
    <reaction evidence="6">
        <text>5-diphospho-1D-myo-inositol 1,2,3,4,6-pentakisphosphate + H2O = 1D-myo-inositol hexakisphosphate + phosphate + H(+)</text>
        <dbReference type="Rhea" id="RHEA:22384"/>
        <dbReference type="ChEBI" id="CHEBI:15377"/>
        <dbReference type="ChEBI" id="CHEBI:15378"/>
        <dbReference type="ChEBI" id="CHEBI:43474"/>
        <dbReference type="ChEBI" id="CHEBI:58130"/>
        <dbReference type="ChEBI" id="CHEBI:58628"/>
        <dbReference type="EC" id="3.6.1.52"/>
    </reaction>
    <physiologicalReaction direction="left-to-right" evidence="6">
        <dbReference type="Rhea" id="RHEA:22385"/>
    </physiologicalReaction>
</comment>
<keyword evidence="4" id="KW-0378">Hydrolase</keyword>
<dbReference type="GO" id="GO:0016791">
    <property type="term" value="F:phosphatase activity"/>
    <property type="evidence" value="ECO:0007669"/>
    <property type="project" value="TreeGrafter"/>
</dbReference>
<dbReference type="Pfam" id="PF03162">
    <property type="entry name" value="Y_phosphatase2"/>
    <property type="match status" value="1"/>
</dbReference>
<dbReference type="OrthoDB" id="6375174at2759"/>
<organism evidence="11 12">
    <name type="scientific">Hyaloscypha hepaticicola</name>
    <dbReference type="NCBI Taxonomy" id="2082293"/>
    <lineage>
        <taxon>Eukaryota</taxon>
        <taxon>Fungi</taxon>
        <taxon>Dikarya</taxon>
        <taxon>Ascomycota</taxon>
        <taxon>Pezizomycotina</taxon>
        <taxon>Leotiomycetes</taxon>
        <taxon>Helotiales</taxon>
        <taxon>Hyaloscyphaceae</taxon>
        <taxon>Hyaloscypha</taxon>
    </lineage>
</organism>
<comment type="catalytic activity">
    <reaction evidence="7">
        <text>1,5-bis(diphospho)-1D-myo-inositol 2,3,4,6-tetrakisphosphate + H2O = 1-diphospho-1D-myo-inositol 2,3,4,5,6-pentakisphosphate + phosphate + 2 H(+)</text>
        <dbReference type="Rhea" id="RHEA:79699"/>
        <dbReference type="ChEBI" id="CHEBI:15377"/>
        <dbReference type="ChEBI" id="CHEBI:15378"/>
        <dbReference type="ChEBI" id="CHEBI:43474"/>
        <dbReference type="ChEBI" id="CHEBI:74946"/>
        <dbReference type="ChEBI" id="CHEBI:77983"/>
        <dbReference type="EC" id="3.6.1.52"/>
    </reaction>
    <physiologicalReaction direction="left-to-right" evidence="7">
        <dbReference type="Rhea" id="RHEA:79700"/>
    </physiologicalReaction>
</comment>
<dbReference type="PROSITE" id="PS00383">
    <property type="entry name" value="TYR_PHOSPHATASE_1"/>
    <property type="match status" value="1"/>
</dbReference>
<dbReference type="InterPro" id="IPR016130">
    <property type="entry name" value="Tyr_Pase_AS"/>
</dbReference>
<keyword evidence="9" id="KW-0812">Transmembrane</keyword>
<dbReference type="Proteomes" id="UP000235672">
    <property type="component" value="Unassembled WGS sequence"/>
</dbReference>
<dbReference type="PROSITE" id="PS50054">
    <property type="entry name" value="TYR_PHOSPHATASE_DUAL"/>
    <property type="match status" value="1"/>
</dbReference>
<dbReference type="InterPro" id="IPR029021">
    <property type="entry name" value="Prot-tyrosine_phosphatase-like"/>
</dbReference>
<dbReference type="EC" id="3.6.1.52" evidence="2"/>
<evidence type="ECO:0000256" key="9">
    <source>
        <dbReference type="SAM" id="Phobius"/>
    </source>
</evidence>
<evidence type="ECO:0000256" key="4">
    <source>
        <dbReference type="ARBA" id="ARBA00022801"/>
    </source>
</evidence>
<evidence type="ECO:0000256" key="5">
    <source>
        <dbReference type="ARBA" id="ARBA00044949"/>
    </source>
</evidence>
<evidence type="ECO:0000256" key="7">
    <source>
        <dbReference type="ARBA" id="ARBA00047927"/>
    </source>
</evidence>
<keyword evidence="9" id="KW-1133">Transmembrane helix</keyword>
<feature type="compositionally biased region" description="Basic and acidic residues" evidence="8">
    <location>
        <begin position="30"/>
        <end position="46"/>
    </location>
</feature>
<evidence type="ECO:0000259" key="10">
    <source>
        <dbReference type="PROSITE" id="PS50054"/>
    </source>
</evidence>
<evidence type="ECO:0000256" key="3">
    <source>
        <dbReference type="ARBA" id="ARBA00022490"/>
    </source>
</evidence>
<dbReference type="EMBL" id="KZ613466">
    <property type="protein sequence ID" value="PMD27227.1"/>
    <property type="molecule type" value="Genomic_DNA"/>
</dbReference>
<dbReference type="FunFam" id="3.90.190.10:FF:000035">
    <property type="entry name" value="Tyrosine phosphatase, putative"/>
    <property type="match status" value="1"/>
</dbReference>
<comment type="similarity">
    <text evidence="5">Belongs to the protein-tyrosine phosphatase family. Atypical dual-specificity phosphatase Siw14-like subfamily.</text>
</comment>
<protein>
    <recommendedName>
        <fullName evidence="2">diphosphoinositol-polyphosphate diphosphatase</fullName>
        <ecNumber evidence="2">3.6.1.52</ecNumber>
    </recommendedName>
</protein>
<evidence type="ECO:0000256" key="1">
    <source>
        <dbReference type="ARBA" id="ARBA00004496"/>
    </source>
</evidence>
<feature type="domain" description="Tyrosine-protein phosphatase" evidence="10">
    <location>
        <begin position="105"/>
        <end position="254"/>
    </location>
</feature>
<dbReference type="PANTHER" id="PTHR31126:SF48">
    <property type="entry name" value="INOSITOL PHOSPHATASE SIW14"/>
    <property type="match status" value="1"/>
</dbReference>
<dbReference type="Gene3D" id="3.90.190.10">
    <property type="entry name" value="Protein tyrosine phosphatase superfamily"/>
    <property type="match status" value="1"/>
</dbReference>
<dbReference type="AlphaFoldDB" id="A0A2J6QLQ2"/>
<keyword evidence="9" id="KW-0472">Membrane</keyword>
<dbReference type="InterPro" id="IPR004861">
    <property type="entry name" value="Siw14-like"/>
</dbReference>
<feature type="region of interest" description="Disordered" evidence="8">
    <location>
        <begin position="18"/>
        <end position="51"/>
    </location>
</feature>
<dbReference type="SUPFAM" id="SSF52799">
    <property type="entry name" value="(Phosphotyrosine protein) phosphatases II"/>
    <property type="match status" value="1"/>
</dbReference>
<feature type="transmembrane region" description="Helical" evidence="9">
    <location>
        <begin position="274"/>
        <end position="291"/>
    </location>
</feature>
<comment type="subcellular location">
    <subcellularLocation>
        <location evidence="1">Cytoplasm</location>
    </subcellularLocation>
</comment>
<dbReference type="STRING" id="1745343.A0A2J6QLQ2"/>
<accession>A0A2J6QLQ2</accession>
<evidence type="ECO:0000313" key="12">
    <source>
        <dbReference type="Proteomes" id="UP000235672"/>
    </source>
</evidence>
<sequence>MNAVTISRRSTRFFVEDQQPMEKGNALGCESKHLPGGEKQRERSAREAATSSSNIQVLRMPVVHLGKPLCPIFPTTLEDIEKQVIKSVQAANASAKAKADSRPLNFGVVLPGSIFRSSFPSEADQEFLESLGLKTILTLVKKDPFPGHLTSFMQSNGIRHFVIEMKGTKKIEIPQAMMHSIMKIVLDDSNYPLLIHCNHGKHRTGCAVAVMRHVTGWNVESVIEEYKAYAEPKTREEDMEYIKEYQVSNLEGLFTDSIHGSGNTVLRRPKMARMAIFTAMFMFIVAVTVLFW</sequence>
<evidence type="ECO:0000256" key="8">
    <source>
        <dbReference type="SAM" id="MobiDB-lite"/>
    </source>
</evidence>
<reference evidence="11 12" key="1">
    <citation type="submission" date="2016-05" db="EMBL/GenBank/DDBJ databases">
        <title>A degradative enzymes factory behind the ericoid mycorrhizal symbiosis.</title>
        <authorList>
            <consortium name="DOE Joint Genome Institute"/>
            <person name="Martino E."/>
            <person name="Morin E."/>
            <person name="Grelet G."/>
            <person name="Kuo A."/>
            <person name="Kohler A."/>
            <person name="Daghino S."/>
            <person name="Barry K."/>
            <person name="Choi C."/>
            <person name="Cichocki N."/>
            <person name="Clum A."/>
            <person name="Copeland A."/>
            <person name="Hainaut M."/>
            <person name="Haridas S."/>
            <person name="Labutti K."/>
            <person name="Lindquist E."/>
            <person name="Lipzen A."/>
            <person name="Khouja H.-R."/>
            <person name="Murat C."/>
            <person name="Ohm R."/>
            <person name="Olson A."/>
            <person name="Spatafora J."/>
            <person name="Veneault-Fourrey C."/>
            <person name="Henrissat B."/>
            <person name="Grigoriev I."/>
            <person name="Martin F."/>
            <person name="Perotto S."/>
        </authorList>
    </citation>
    <scope>NUCLEOTIDE SEQUENCE [LARGE SCALE GENOMIC DNA]</scope>
    <source>
        <strain evidence="11 12">UAMH 7357</strain>
    </source>
</reference>
<keyword evidence="3" id="KW-0963">Cytoplasm</keyword>
<name>A0A2J6QLQ2_9HELO</name>
<gene>
    <name evidence="11" type="ORF">NA56DRAFT_562225</name>
</gene>
<evidence type="ECO:0000256" key="6">
    <source>
        <dbReference type="ARBA" id="ARBA00047342"/>
    </source>
</evidence>
<evidence type="ECO:0000313" key="11">
    <source>
        <dbReference type="EMBL" id="PMD27227.1"/>
    </source>
</evidence>
<proteinExistence type="inferred from homology"/>
<dbReference type="GO" id="GO:0005737">
    <property type="term" value="C:cytoplasm"/>
    <property type="evidence" value="ECO:0007669"/>
    <property type="project" value="UniProtKB-SubCell"/>
</dbReference>
<dbReference type="GO" id="GO:0052840">
    <property type="term" value="F:inositol diphosphate tetrakisphosphate diphosphatase activity"/>
    <property type="evidence" value="ECO:0007669"/>
    <property type="project" value="TreeGrafter"/>
</dbReference>
<evidence type="ECO:0000256" key="2">
    <source>
        <dbReference type="ARBA" id="ARBA00012527"/>
    </source>
</evidence>
<keyword evidence="12" id="KW-1185">Reference proteome</keyword>
<dbReference type="InterPro" id="IPR020422">
    <property type="entry name" value="TYR_PHOSPHATASE_DUAL_dom"/>
</dbReference>
<dbReference type="PANTHER" id="PTHR31126">
    <property type="entry name" value="TYROSINE-PROTEIN PHOSPHATASE"/>
    <property type="match status" value="1"/>
</dbReference>